<protein>
    <submittedName>
        <fullName evidence="1">Uncharacterized protein</fullName>
    </submittedName>
</protein>
<dbReference type="STRING" id="1434232.MAIT1_04650"/>
<reference evidence="1 2" key="1">
    <citation type="journal article" date="2016" name="BMC Genomics">
        <title>Combined genomic and structural analyses of a cultured magnetotactic bacterium reveals its niche adaptation to a dynamic environment.</title>
        <authorList>
            <person name="Araujo A.C."/>
            <person name="Morillo V."/>
            <person name="Cypriano J."/>
            <person name="Teixeira L.C."/>
            <person name="Leao P."/>
            <person name="Lyra S."/>
            <person name="Almeida L.G."/>
            <person name="Bazylinski D.A."/>
            <person name="Vasconcellos A.T."/>
            <person name="Abreu F."/>
            <person name="Lins U."/>
        </authorList>
    </citation>
    <scope>NUCLEOTIDE SEQUENCE [LARGE SCALE GENOMIC DNA]</scope>
    <source>
        <strain evidence="1 2">IT-1</strain>
    </source>
</reference>
<sequence length="556" mass="61240">MAREATLKLSADLTAANPHNPAWFYTWMASRDRFRSLILDKLTLAARWDALLATPGGATQLASAVSDPFDARMIAAIARRHGWRVKIAPRARLHWLRQALILRFKPLLHCILELLRHWAILRAARRAPLPSEALRDHDLLSLTLLHAGPLNRSAEAGRYSDAYLGPLPHHAQQRGLKTLVIGGIIHDADGSTAAARRVGDITVASVGDFLTPWDLLTSAARAFFTRIRIPQMPPGLAGVDLRALTRWDLRREAVVHKQFCYMTEAAARRALRWNPLAGVVMLYENNPWEKAWNRLCAQQKRPSLGFLHCAVLPSHLKNYVAEEERRHRPAPGVMFCTGPEARRTFLTLGAHDRAWARAGCALRGPDLSGITPQRAAPPRKIRTLIALMDGLAHSIDAVRLLDAIAREIPSVRILLRGHPVDLPTEQLAQKSGVALTADGPFGASEPKDLNQAILQADAALYVGSTAVMNAVALGLPVIHLRINETLENDPLFQAPYLHRAAGDAASLQAAIAHFEQMPQTQFETELQQARENLVQTFTPVTEPGMDAMLAALGHAL</sequence>
<name>A0A1Y2KCG9_9PROT</name>
<proteinExistence type="predicted"/>
<keyword evidence="2" id="KW-1185">Reference proteome</keyword>
<accession>A0A1Y2KCG9</accession>
<comment type="caution">
    <text evidence="1">The sequence shown here is derived from an EMBL/GenBank/DDBJ whole genome shotgun (WGS) entry which is preliminary data.</text>
</comment>
<organism evidence="1 2">
    <name type="scientific">Magnetofaba australis IT-1</name>
    <dbReference type="NCBI Taxonomy" id="1434232"/>
    <lineage>
        <taxon>Bacteria</taxon>
        <taxon>Pseudomonadati</taxon>
        <taxon>Pseudomonadota</taxon>
        <taxon>Magnetococcia</taxon>
        <taxon>Magnetococcales</taxon>
        <taxon>Magnetococcaceae</taxon>
        <taxon>Magnetofaba</taxon>
    </lineage>
</organism>
<evidence type="ECO:0000313" key="1">
    <source>
        <dbReference type="EMBL" id="OSM08441.1"/>
    </source>
</evidence>
<dbReference type="EMBL" id="LVJN01000011">
    <property type="protein sequence ID" value="OSM08441.1"/>
    <property type="molecule type" value="Genomic_DNA"/>
</dbReference>
<evidence type="ECO:0000313" key="2">
    <source>
        <dbReference type="Proteomes" id="UP000194003"/>
    </source>
</evidence>
<gene>
    <name evidence="1" type="ORF">MAIT1_04650</name>
</gene>
<dbReference type="AlphaFoldDB" id="A0A1Y2KCG9"/>
<dbReference type="Proteomes" id="UP000194003">
    <property type="component" value="Unassembled WGS sequence"/>
</dbReference>